<feature type="compositionally biased region" description="Basic residues" evidence="1">
    <location>
        <begin position="84"/>
        <end position="97"/>
    </location>
</feature>
<name>A0AAW0A6V6_9AGAR</name>
<organism evidence="2 3">
    <name type="scientific">Favolaschia claudopus</name>
    <dbReference type="NCBI Taxonomy" id="2862362"/>
    <lineage>
        <taxon>Eukaryota</taxon>
        <taxon>Fungi</taxon>
        <taxon>Dikarya</taxon>
        <taxon>Basidiomycota</taxon>
        <taxon>Agaricomycotina</taxon>
        <taxon>Agaricomycetes</taxon>
        <taxon>Agaricomycetidae</taxon>
        <taxon>Agaricales</taxon>
        <taxon>Marasmiineae</taxon>
        <taxon>Mycenaceae</taxon>
        <taxon>Favolaschia</taxon>
    </lineage>
</organism>
<dbReference type="EMBL" id="JAWWNJ010000081">
    <property type="protein sequence ID" value="KAK7001842.1"/>
    <property type="molecule type" value="Genomic_DNA"/>
</dbReference>
<dbReference type="Proteomes" id="UP001362999">
    <property type="component" value="Unassembled WGS sequence"/>
</dbReference>
<reference evidence="2 3" key="1">
    <citation type="journal article" date="2024" name="J Genomics">
        <title>Draft genome sequencing and assembly of Favolaschia claudopus CIRM-BRFM 2984 isolated from oak limbs.</title>
        <authorList>
            <person name="Navarro D."/>
            <person name="Drula E."/>
            <person name="Chaduli D."/>
            <person name="Cazenave R."/>
            <person name="Ahrendt S."/>
            <person name="Wang J."/>
            <person name="Lipzen A."/>
            <person name="Daum C."/>
            <person name="Barry K."/>
            <person name="Grigoriev I.V."/>
            <person name="Favel A."/>
            <person name="Rosso M.N."/>
            <person name="Martin F."/>
        </authorList>
    </citation>
    <scope>NUCLEOTIDE SEQUENCE [LARGE SCALE GENOMIC DNA]</scope>
    <source>
        <strain evidence="2 3">CIRM-BRFM 2984</strain>
    </source>
</reference>
<feature type="region of interest" description="Disordered" evidence="1">
    <location>
        <begin position="1"/>
        <end position="48"/>
    </location>
</feature>
<accession>A0AAW0A6V6</accession>
<evidence type="ECO:0000256" key="1">
    <source>
        <dbReference type="SAM" id="MobiDB-lite"/>
    </source>
</evidence>
<feature type="compositionally biased region" description="Basic and acidic residues" evidence="1">
    <location>
        <begin position="30"/>
        <end position="48"/>
    </location>
</feature>
<comment type="caution">
    <text evidence="2">The sequence shown here is derived from an EMBL/GenBank/DDBJ whole genome shotgun (WGS) entry which is preliminary data.</text>
</comment>
<feature type="compositionally biased region" description="Basic residues" evidence="1">
    <location>
        <begin position="1"/>
        <end position="10"/>
    </location>
</feature>
<gene>
    <name evidence="2" type="ORF">R3P38DRAFT_3216178</name>
</gene>
<feature type="region of interest" description="Disordered" evidence="1">
    <location>
        <begin position="62"/>
        <end position="166"/>
    </location>
</feature>
<feature type="compositionally biased region" description="Basic and acidic residues" evidence="1">
    <location>
        <begin position="109"/>
        <end position="132"/>
    </location>
</feature>
<proteinExistence type="predicted"/>
<feature type="compositionally biased region" description="Basic and acidic residues" evidence="1">
    <location>
        <begin position="69"/>
        <end position="83"/>
    </location>
</feature>
<dbReference type="AlphaFoldDB" id="A0AAW0A6V6"/>
<evidence type="ECO:0000313" key="2">
    <source>
        <dbReference type="EMBL" id="KAK7001842.1"/>
    </source>
</evidence>
<keyword evidence="3" id="KW-1185">Reference proteome</keyword>
<sequence length="212" mass="23906">MSQRPGMHRAHPTEREAGWNSRRQNLIQLDRGDDDAHADTSRTRVDSLDRCRSDLEFTGLKRRRPRPAVIHDHDDDARGDTSHARKLARPMSKRAGIHRAQPPAARQAVIHDDDAARSDTSRTRVDSLDRLSQRVGIHRARPLSGQAGIRDDDDAPGDTSRARDDSLDRCRNESEFTALDRCRGRLEFTTTMMLPATRVAREMARSTDVAAT</sequence>
<evidence type="ECO:0000313" key="3">
    <source>
        <dbReference type="Proteomes" id="UP001362999"/>
    </source>
</evidence>
<protein>
    <submittedName>
        <fullName evidence="2">Uncharacterized protein</fullName>
    </submittedName>
</protein>